<keyword evidence="7" id="KW-1185">Reference proteome</keyword>
<dbReference type="InterPro" id="IPR001789">
    <property type="entry name" value="Sig_transdc_resp-reg_receiver"/>
</dbReference>
<name>A0A7W6MYT9_9BACT</name>
<keyword evidence="2" id="KW-0597">Phosphoprotein</keyword>
<evidence type="ECO:0000256" key="3">
    <source>
        <dbReference type="PROSITE-ProRule" id="PRU01091"/>
    </source>
</evidence>
<dbReference type="GO" id="GO:0006355">
    <property type="term" value="P:regulation of DNA-templated transcription"/>
    <property type="evidence" value="ECO:0007669"/>
    <property type="project" value="InterPro"/>
</dbReference>
<sequence length="233" mass="26505">MDKEFNFIKRKHILIVDDERQLLDLIESILREDGFSSITTAGSAQEAIVACHTSFPDLAILDVNLPDRDGFSLMKDIRQIKDIPILFLTARDKPEDMFTGLDAGGDDYMTKPFLPKELLLRLSAILRRSYKNEKTVIELAHCTIDFDKAEINRQGETFPLTAREHAILNVLYKSANRIVTMDALCAEAWGDNLYGYENSLMAHIRRIREKIEMTPSSPESLITIKGLGYKLIL</sequence>
<evidence type="ECO:0000313" key="6">
    <source>
        <dbReference type="EMBL" id="MBB4026359.1"/>
    </source>
</evidence>
<dbReference type="Pfam" id="PF00072">
    <property type="entry name" value="Response_reg"/>
    <property type="match status" value="1"/>
</dbReference>
<dbReference type="EMBL" id="JACIES010000005">
    <property type="protein sequence ID" value="MBB4026359.1"/>
    <property type="molecule type" value="Genomic_DNA"/>
</dbReference>
<feature type="domain" description="Response regulatory" evidence="4">
    <location>
        <begin position="12"/>
        <end position="126"/>
    </location>
</feature>
<feature type="modified residue" description="4-aspartylphosphate" evidence="2">
    <location>
        <position position="62"/>
    </location>
</feature>
<dbReference type="SMART" id="SM00862">
    <property type="entry name" value="Trans_reg_C"/>
    <property type="match status" value="1"/>
</dbReference>
<evidence type="ECO:0000256" key="1">
    <source>
        <dbReference type="ARBA" id="ARBA00023125"/>
    </source>
</evidence>
<dbReference type="InterPro" id="IPR001867">
    <property type="entry name" value="OmpR/PhoB-type_DNA-bd"/>
</dbReference>
<dbReference type="GeneID" id="93102001"/>
<evidence type="ECO:0000259" key="4">
    <source>
        <dbReference type="PROSITE" id="PS50110"/>
    </source>
</evidence>
<feature type="domain" description="OmpR/PhoB-type" evidence="5">
    <location>
        <begin position="134"/>
        <end position="233"/>
    </location>
</feature>
<reference evidence="6 7" key="1">
    <citation type="submission" date="2020-08" db="EMBL/GenBank/DDBJ databases">
        <title>Genomic Encyclopedia of Type Strains, Phase IV (KMG-IV): sequencing the most valuable type-strain genomes for metagenomic binning, comparative biology and taxonomic classification.</title>
        <authorList>
            <person name="Goeker M."/>
        </authorList>
    </citation>
    <scope>NUCLEOTIDE SEQUENCE [LARGE SCALE GENOMIC DNA]</scope>
    <source>
        <strain evidence="6 7">DSM 105721</strain>
    </source>
</reference>
<dbReference type="PROSITE" id="PS50110">
    <property type="entry name" value="RESPONSE_REGULATORY"/>
    <property type="match status" value="1"/>
</dbReference>
<dbReference type="Gene3D" id="3.40.50.2300">
    <property type="match status" value="1"/>
</dbReference>
<dbReference type="Pfam" id="PF00486">
    <property type="entry name" value="Trans_reg_C"/>
    <property type="match status" value="1"/>
</dbReference>
<dbReference type="GO" id="GO:0005829">
    <property type="term" value="C:cytosol"/>
    <property type="evidence" value="ECO:0007669"/>
    <property type="project" value="TreeGrafter"/>
</dbReference>
<dbReference type="PROSITE" id="PS51755">
    <property type="entry name" value="OMPR_PHOB"/>
    <property type="match status" value="1"/>
</dbReference>
<comment type="caution">
    <text evidence="6">The sequence shown here is derived from an EMBL/GenBank/DDBJ whole genome shotgun (WGS) entry which is preliminary data.</text>
</comment>
<keyword evidence="1 3" id="KW-0238">DNA-binding</keyword>
<evidence type="ECO:0000259" key="5">
    <source>
        <dbReference type="PROSITE" id="PS51755"/>
    </source>
</evidence>
<dbReference type="SMART" id="SM00448">
    <property type="entry name" value="REC"/>
    <property type="match status" value="1"/>
</dbReference>
<dbReference type="Proteomes" id="UP000546007">
    <property type="component" value="Unassembled WGS sequence"/>
</dbReference>
<evidence type="ECO:0000256" key="2">
    <source>
        <dbReference type="PROSITE-ProRule" id="PRU00169"/>
    </source>
</evidence>
<dbReference type="InterPro" id="IPR011006">
    <property type="entry name" value="CheY-like_superfamily"/>
</dbReference>
<accession>A0A7W6MYT9</accession>
<dbReference type="SUPFAM" id="SSF52172">
    <property type="entry name" value="CheY-like"/>
    <property type="match status" value="1"/>
</dbReference>
<dbReference type="GO" id="GO:0000156">
    <property type="term" value="F:phosphorelay response regulator activity"/>
    <property type="evidence" value="ECO:0007669"/>
    <property type="project" value="TreeGrafter"/>
</dbReference>
<dbReference type="InterPro" id="IPR039420">
    <property type="entry name" value="WalR-like"/>
</dbReference>
<dbReference type="RefSeq" id="WP_124316410.1">
    <property type="nucleotide sequence ID" value="NZ_AP028155.1"/>
</dbReference>
<dbReference type="Gene3D" id="1.10.10.10">
    <property type="entry name" value="Winged helix-like DNA-binding domain superfamily/Winged helix DNA-binding domain"/>
    <property type="match status" value="1"/>
</dbReference>
<organism evidence="6 7">
    <name type="scientific">Butyricimonas faecihominis</name>
    <dbReference type="NCBI Taxonomy" id="1472416"/>
    <lineage>
        <taxon>Bacteria</taxon>
        <taxon>Pseudomonadati</taxon>
        <taxon>Bacteroidota</taxon>
        <taxon>Bacteroidia</taxon>
        <taxon>Bacteroidales</taxon>
        <taxon>Odoribacteraceae</taxon>
        <taxon>Butyricimonas</taxon>
    </lineage>
</organism>
<dbReference type="CDD" id="cd00383">
    <property type="entry name" value="trans_reg_C"/>
    <property type="match status" value="1"/>
</dbReference>
<dbReference type="AlphaFoldDB" id="A0A7W6MYT9"/>
<gene>
    <name evidence="6" type="ORF">GGR14_002153</name>
</gene>
<evidence type="ECO:0000313" key="7">
    <source>
        <dbReference type="Proteomes" id="UP000546007"/>
    </source>
</evidence>
<dbReference type="PANTHER" id="PTHR48111">
    <property type="entry name" value="REGULATOR OF RPOS"/>
    <property type="match status" value="1"/>
</dbReference>
<dbReference type="GO" id="GO:0000976">
    <property type="term" value="F:transcription cis-regulatory region binding"/>
    <property type="evidence" value="ECO:0007669"/>
    <property type="project" value="TreeGrafter"/>
</dbReference>
<dbReference type="PANTHER" id="PTHR48111:SF52">
    <property type="entry name" value="TRANSCRIPTIONAL REGULATORY PROTEIN YVRH"/>
    <property type="match status" value="1"/>
</dbReference>
<dbReference type="OrthoDB" id="9790442at2"/>
<dbReference type="InterPro" id="IPR036388">
    <property type="entry name" value="WH-like_DNA-bd_sf"/>
</dbReference>
<dbReference type="GO" id="GO:0032993">
    <property type="term" value="C:protein-DNA complex"/>
    <property type="evidence" value="ECO:0007669"/>
    <property type="project" value="TreeGrafter"/>
</dbReference>
<protein>
    <submittedName>
        <fullName evidence="6">DNA-binding response OmpR family regulator</fullName>
    </submittedName>
</protein>
<feature type="DNA-binding region" description="OmpR/PhoB-type" evidence="3">
    <location>
        <begin position="134"/>
        <end position="233"/>
    </location>
</feature>
<proteinExistence type="predicted"/>
<dbReference type="Gene3D" id="6.10.250.690">
    <property type="match status" value="1"/>
</dbReference>